<sequence>MTPIAITFLVIALVVVWGGLVTSTIMLVRRPEVDRYPPGGTAAEAADHAG</sequence>
<evidence type="ECO:0000256" key="1">
    <source>
        <dbReference type="SAM" id="Phobius"/>
    </source>
</evidence>
<comment type="caution">
    <text evidence="2">The sequence shown here is derived from an EMBL/GenBank/DDBJ whole genome shotgun (WGS) entry which is preliminary data.</text>
</comment>
<keyword evidence="3" id="KW-1185">Reference proteome</keyword>
<dbReference type="EMBL" id="JBBDGN010000006">
    <property type="protein sequence ID" value="MEJ1091539.1"/>
    <property type="molecule type" value="Genomic_DNA"/>
</dbReference>
<feature type="transmembrane region" description="Helical" evidence="1">
    <location>
        <begin position="6"/>
        <end position="28"/>
    </location>
</feature>
<dbReference type="InterPro" id="IPR031596">
    <property type="entry name" value="MaAIMP_sms"/>
</dbReference>
<dbReference type="Pfam" id="PF16951">
    <property type="entry name" value="MaAIMP_sms"/>
    <property type="match status" value="1"/>
</dbReference>
<evidence type="ECO:0000313" key="2">
    <source>
        <dbReference type="EMBL" id="MEJ1091539.1"/>
    </source>
</evidence>
<gene>
    <name evidence="2" type="ORF">WDU93_07500</name>
</gene>
<organism evidence="2 3">
    <name type="scientific">Microbacterium istanbulense</name>
    <dbReference type="NCBI Taxonomy" id="3122049"/>
    <lineage>
        <taxon>Bacteria</taxon>
        <taxon>Bacillati</taxon>
        <taxon>Actinomycetota</taxon>
        <taxon>Actinomycetes</taxon>
        <taxon>Micrococcales</taxon>
        <taxon>Microbacteriaceae</taxon>
        <taxon>Microbacterium</taxon>
    </lineage>
</organism>
<keyword evidence="1" id="KW-1133">Transmembrane helix</keyword>
<dbReference type="RefSeq" id="WP_337319161.1">
    <property type="nucleotide sequence ID" value="NZ_JBBDGN010000006.1"/>
</dbReference>
<keyword evidence="1" id="KW-0812">Transmembrane</keyword>
<dbReference type="Proteomes" id="UP001366085">
    <property type="component" value="Unassembled WGS sequence"/>
</dbReference>
<proteinExistence type="predicted"/>
<protein>
    <submittedName>
        <fullName evidence="2">Methionine/alanine import family NSS transporter small subunit</fullName>
    </submittedName>
</protein>
<dbReference type="NCBIfam" id="NF033493">
    <property type="entry name" value="MetS_like_NSS"/>
    <property type="match status" value="1"/>
</dbReference>
<keyword evidence="1" id="KW-0472">Membrane</keyword>
<reference evidence="2 3" key="1">
    <citation type="submission" date="2024-02" db="EMBL/GenBank/DDBJ databases">
        <authorList>
            <person name="Saticioglu I.B."/>
        </authorList>
    </citation>
    <scope>NUCLEOTIDE SEQUENCE [LARGE SCALE GENOMIC DNA]</scope>
    <source>
        <strain evidence="2 3">Mu-43</strain>
    </source>
</reference>
<name>A0ABU8LJN6_9MICO</name>
<accession>A0ABU8LJN6</accession>
<evidence type="ECO:0000313" key="3">
    <source>
        <dbReference type="Proteomes" id="UP001366085"/>
    </source>
</evidence>